<accession>A0A9N9CZW2</accession>
<protein>
    <submittedName>
        <fullName evidence="2">4604_t:CDS:1</fullName>
    </submittedName>
</protein>
<organism evidence="2 3">
    <name type="scientific">Racocetra fulgida</name>
    <dbReference type="NCBI Taxonomy" id="60492"/>
    <lineage>
        <taxon>Eukaryota</taxon>
        <taxon>Fungi</taxon>
        <taxon>Fungi incertae sedis</taxon>
        <taxon>Mucoromycota</taxon>
        <taxon>Glomeromycotina</taxon>
        <taxon>Glomeromycetes</taxon>
        <taxon>Diversisporales</taxon>
        <taxon>Gigasporaceae</taxon>
        <taxon>Racocetra</taxon>
    </lineage>
</organism>
<reference evidence="2" key="1">
    <citation type="submission" date="2021-06" db="EMBL/GenBank/DDBJ databases">
        <authorList>
            <person name="Kallberg Y."/>
            <person name="Tangrot J."/>
            <person name="Rosling A."/>
        </authorList>
    </citation>
    <scope>NUCLEOTIDE SEQUENCE</scope>
    <source>
        <strain evidence="2">IN212</strain>
    </source>
</reference>
<comment type="caution">
    <text evidence="2">The sequence shown here is derived from an EMBL/GenBank/DDBJ whole genome shotgun (WGS) entry which is preliminary data.</text>
</comment>
<evidence type="ECO:0000313" key="3">
    <source>
        <dbReference type="Proteomes" id="UP000789396"/>
    </source>
</evidence>
<keyword evidence="3" id="KW-1185">Reference proteome</keyword>
<proteinExistence type="predicted"/>
<dbReference type="AlphaFoldDB" id="A0A9N9CZW2"/>
<dbReference type="OrthoDB" id="2402481at2759"/>
<evidence type="ECO:0000256" key="1">
    <source>
        <dbReference type="SAM" id="Phobius"/>
    </source>
</evidence>
<evidence type="ECO:0000313" key="2">
    <source>
        <dbReference type="EMBL" id="CAG8620069.1"/>
    </source>
</evidence>
<dbReference type="EMBL" id="CAJVPZ010010483">
    <property type="protein sequence ID" value="CAG8620069.1"/>
    <property type="molecule type" value="Genomic_DNA"/>
</dbReference>
<keyword evidence="1" id="KW-0812">Transmembrane</keyword>
<feature type="transmembrane region" description="Helical" evidence="1">
    <location>
        <begin position="12"/>
        <end position="28"/>
    </location>
</feature>
<sequence>MNSINCSKYNRNYWLAILLSPFIFLYISNVDGTQLAVQVPNGTKCLFAEYVPAYGLGYITGNPFCIDSVDPEGYYHFSDALPAQTNLSYKFIAYSDYTPNSPVCSGSCVSIVKDMIPTDKDLTDVLWKIDVTLFNYCNSYDVQLALQVPSGTRCLQAVFYPASGIGYTITKTLYIDLLDGQGYFYFCNMVPIQTNYKYKFYAFNGVVNPENITNPTDDFCYGDVIGVTKELVPTDNDVANRLWKIDQFNFKSRP</sequence>
<keyword evidence="1" id="KW-1133">Transmembrane helix</keyword>
<gene>
    <name evidence="2" type="ORF">RFULGI_LOCUS7326</name>
</gene>
<name>A0A9N9CZW2_9GLOM</name>
<keyword evidence="1" id="KW-0472">Membrane</keyword>
<dbReference type="Proteomes" id="UP000789396">
    <property type="component" value="Unassembled WGS sequence"/>
</dbReference>